<reference evidence="2" key="1">
    <citation type="journal article" date="2015" name="Proc. Natl. Acad. Sci. U.S.A.">
        <title>Genome sequencing of adzuki bean (Vigna angularis) provides insight into high starch and low fat accumulation and domestication.</title>
        <authorList>
            <person name="Yang K."/>
            <person name="Tian Z."/>
            <person name="Chen C."/>
            <person name="Luo L."/>
            <person name="Zhao B."/>
            <person name="Wang Z."/>
            <person name="Yu L."/>
            <person name="Li Y."/>
            <person name="Sun Y."/>
            <person name="Li W."/>
            <person name="Chen Y."/>
            <person name="Li Y."/>
            <person name="Zhang Y."/>
            <person name="Ai D."/>
            <person name="Zhao J."/>
            <person name="Shang C."/>
            <person name="Ma Y."/>
            <person name="Wu B."/>
            <person name="Wang M."/>
            <person name="Gao L."/>
            <person name="Sun D."/>
            <person name="Zhang P."/>
            <person name="Guo F."/>
            <person name="Wang W."/>
            <person name="Li Y."/>
            <person name="Wang J."/>
            <person name="Varshney R.K."/>
            <person name="Wang J."/>
            <person name="Ling H.Q."/>
            <person name="Wan P."/>
        </authorList>
    </citation>
    <scope>NUCLEOTIDE SEQUENCE</scope>
    <source>
        <strain evidence="2">cv. Jingnong 6</strain>
    </source>
</reference>
<evidence type="ECO:0000313" key="2">
    <source>
        <dbReference type="Proteomes" id="UP000053144"/>
    </source>
</evidence>
<dbReference type="EMBL" id="CM003378">
    <property type="protein sequence ID" value="KOM49555.1"/>
    <property type="molecule type" value="Genomic_DNA"/>
</dbReference>
<proteinExistence type="predicted"/>
<sequence>MSDRNSFSTTCPIGQMYKTVDWRQQLNAHECVVNEVTVIVEYLKCALKAIKRSTHLHDEEVRGERKEKGRSEKEECFRTEVAEAFPGPIQQKQFEYDVVSKGKRWEDGECLGMHHRVSVSGVVREIGKFFSKYENGEVVEVRTTSNEEVVPLARLHTVHLTSVEVVHPKNDVMVL</sequence>
<organism evidence="1 2">
    <name type="scientific">Phaseolus angularis</name>
    <name type="common">Azuki bean</name>
    <name type="synonym">Vigna angularis</name>
    <dbReference type="NCBI Taxonomy" id="3914"/>
    <lineage>
        <taxon>Eukaryota</taxon>
        <taxon>Viridiplantae</taxon>
        <taxon>Streptophyta</taxon>
        <taxon>Embryophyta</taxon>
        <taxon>Tracheophyta</taxon>
        <taxon>Spermatophyta</taxon>
        <taxon>Magnoliopsida</taxon>
        <taxon>eudicotyledons</taxon>
        <taxon>Gunneridae</taxon>
        <taxon>Pentapetalae</taxon>
        <taxon>rosids</taxon>
        <taxon>fabids</taxon>
        <taxon>Fabales</taxon>
        <taxon>Fabaceae</taxon>
        <taxon>Papilionoideae</taxon>
        <taxon>50 kb inversion clade</taxon>
        <taxon>NPAAA clade</taxon>
        <taxon>indigoferoid/millettioid clade</taxon>
        <taxon>Phaseoleae</taxon>
        <taxon>Vigna</taxon>
    </lineage>
</organism>
<dbReference type="Gramene" id="KOM49555">
    <property type="protein sequence ID" value="KOM49555"/>
    <property type="gene ID" value="LR48_Vigan08g038200"/>
</dbReference>
<protein>
    <submittedName>
        <fullName evidence="1">Uncharacterized protein</fullName>
    </submittedName>
</protein>
<accession>A0A0L9V3B8</accession>
<dbReference type="Proteomes" id="UP000053144">
    <property type="component" value="Chromosome 8"/>
</dbReference>
<name>A0A0L9V3B8_PHAAN</name>
<evidence type="ECO:0000313" key="1">
    <source>
        <dbReference type="EMBL" id="KOM49555.1"/>
    </source>
</evidence>
<dbReference type="AlphaFoldDB" id="A0A0L9V3B8"/>
<gene>
    <name evidence="1" type="ORF">LR48_Vigan08g038200</name>
</gene>